<dbReference type="CTD" id="54585"/>
<dbReference type="Pfam" id="PF15294">
    <property type="entry name" value="Leu_zip"/>
    <property type="match status" value="1"/>
</dbReference>
<accession>A0AAJ7U9Z1</accession>
<evidence type="ECO:0000256" key="4">
    <source>
        <dbReference type="ARBA" id="ARBA00022490"/>
    </source>
</evidence>
<evidence type="ECO:0000256" key="5">
    <source>
        <dbReference type="ARBA" id="ARBA00023054"/>
    </source>
</evidence>
<keyword evidence="5" id="KW-0175">Coiled coil</keyword>
<name>A0AAJ7U9Z1_PETMA</name>
<comment type="subunit">
    <text evidence="7">Self-associates. Interacts with BBS9; the interaction mediates the association of LZTL1 with the BBsome complex and regulates BBSome ciliary trafficking.</text>
</comment>
<comment type="subcellular location">
    <subcellularLocation>
        <location evidence="1">Cytoplasm</location>
    </subcellularLocation>
</comment>
<sequence>MRFARSKRLLRLKTVDSCVQDLKESRLVDDTFTAEEVADMLEGLRVVVRGELESELIHTAHTNVLLLRQLFSQAEHWHLKLQADVSELENRELLEQIAELEKSEFIAAGKKPSTEVSKAKLAPLSDVGATELLNKEIQRLREENEKLKVRIKMVETQATSALEERSRLERSLKEASLHPPADQRSPPATDLSALEQQVSALRADLQREQSAGATGAAALQEGLAASQHELLRIKQQLEVAEKELDSKFQDTVAYRNLKDMLARKNDSIKDLRKRLSRYEPED</sequence>
<dbReference type="InterPro" id="IPR026157">
    <property type="entry name" value="LZTFL1"/>
</dbReference>
<evidence type="ECO:0000256" key="7">
    <source>
        <dbReference type="ARBA" id="ARBA00026004"/>
    </source>
</evidence>
<dbReference type="PANTHER" id="PTHR21635">
    <property type="entry name" value="LEUCINE ZIPPER TRANSCRIPTION FACTOR LIKE"/>
    <property type="match status" value="1"/>
</dbReference>
<comment type="function">
    <text evidence="6">Regulates ciliary localization of the BBSome complex. Together with the BBSome complex, controls SMO ciliary trafficking and contributes to the sonic hedgehog (SHH) pathway regulation. May play a role in neurite outgrowth. May have tumor suppressor function.</text>
</comment>
<dbReference type="GO" id="GO:1903565">
    <property type="term" value="P:negative regulation of protein localization to cilium"/>
    <property type="evidence" value="ECO:0007669"/>
    <property type="project" value="TreeGrafter"/>
</dbReference>
<feature type="compositionally biased region" description="Basic and acidic residues" evidence="8">
    <location>
        <begin position="162"/>
        <end position="176"/>
    </location>
</feature>
<evidence type="ECO:0000256" key="6">
    <source>
        <dbReference type="ARBA" id="ARBA00024898"/>
    </source>
</evidence>
<evidence type="ECO:0000256" key="3">
    <source>
        <dbReference type="ARBA" id="ARBA00018920"/>
    </source>
</evidence>
<evidence type="ECO:0000256" key="1">
    <source>
        <dbReference type="ARBA" id="ARBA00004496"/>
    </source>
</evidence>
<organism evidence="9 10">
    <name type="scientific">Petromyzon marinus</name>
    <name type="common">Sea lamprey</name>
    <dbReference type="NCBI Taxonomy" id="7757"/>
    <lineage>
        <taxon>Eukaryota</taxon>
        <taxon>Metazoa</taxon>
        <taxon>Chordata</taxon>
        <taxon>Craniata</taxon>
        <taxon>Vertebrata</taxon>
        <taxon>Cyclostomata</taxon>
        <taxon>Hyperoartia</taxon>
        <taxon>Petromyzontiformes</taxon>
        <taxon>Petromyzontidae</taxon>
        <taxon>Petromyzon</taxon>
    </lineage>
</organism>
<dbReference type="Proteomes" id="UP001318040">
    <property type="component" value="Chromosome 56"/>
</dbReference>
<reference evidence="10" key="1">
    <citation type="submission" date="2025-08" db="UniProtKB">
        <authorList>
            <consortium name="RefSeq"/>
        </authorList>
    </citation>
    <scope>IDENTIFICATION</scope>
    <source>
        <tissue evidence="10">Sperm</tissue>
    </source>
</reference>
<dbReference type="GO" id="GO:0005737">
    <property type="term" value="C:cytoplasm"/>
    <property type="evidence" value="ECO:0007669"/>
    <property type="project" value="UniProtKB-SubCell"/>
</dbReference>
<protein>
    <recommendedName>
        <fullName evidence="3">Leucine zipper transcription factor-like protein 1</fullName>
    </recommendedName>
</protein>
<proteinExistence type="inferred from homology"/>
<gene>
    <name evidence="10" type="primary">LZTFL1</name>
</gene>
<keyword evidence="4" id="KW-0963">Cytoplasm</keyword>
<evidence type="ECO:0000256" key="8">
    <source>
        <dbReference type="SAM" id="MobiDB-lite"/>
    </source>
</evidence>
<evidence type="ECO:0000313" key="10">
    <source>
        <dbReference type="RefSeq" id="XP_032831391.1"/>
    </source>
</evidence>
<dbReference type="AlphaFoldDB" id="A0AAJ7U9Z1"/>
<feature type="region of interest" description="Disordered" evidence="8">
    <location>
        <begin position="160"/>
        <end position="190"/>
    </location>
</feature>
<evidence type="ECO:0000313" key="9">
    <source>
        <dbReference type="Proteomes" id="UP001318040"/>
    </source>
</evidence>
<comment type="similarity">
    <text evidence="2">Belongs to the LZTFL1 family.</text>
</comment>
<evidence type="ECO:0000256" key="2">
    <source>
        <dbReference type="ARBA" id="ARBA00008868"/>
    </source>
</evidence>
<keyword evidence="9" id="KW-1185">Reference proteome</keyword>
<dbReference type="PANTHER" id="PTHR21635:SF0">
    <property type="entry name" value="LEUCINE ZIPPER TRANSCRIPTION FACTOR-LIKE PROTEIN 1"/>
    <property type="match status" value="1"/>
</dbReference>
<dbReference type="RefSeq" id="XP_032831391.1">
    <property type="nucleotide sequence ID" value="XM_032975500.1"/>
</dbReference>